<dbReference type="Proteomes" id="UP000248329">
    <property type="component" value="Unassembled WGS sequence"/>
</dbReference>
<comment type="caution">
    <text evidence="1">The sequence shown here is derived from an EMBL/GenBank/DDBJ whole genome shotgun (WGS) entry which is preliminary data.</text>
</comment>
<protein>
    <submittedName>
        <fullName evidence="1">DNA-binding protein</fullName>
    </submittedName>
</protein>
<name>A0AC61L518_9EURY</name>
<gene>
    <name evidence="1" type="ORF">C4B59_05215</name>
</gene>
<evidence type="ECO:0000313" key="2">
    <source>
        <dbReference type="Proteomes" id="UP000248329"/>
    </source>
</evidence>
<keyword evidence="1" id="KW-0238">DNA-binding</keyword>
<accession>A0AC61L518</accession>
<proteinExistence type="predicted"/>
<dbReference type="EMBL" id="PQXF01000006">
    <property type="protein sequence ID" value="PXF61350.1"/>
    <property type="molecule type" value="Genomic_DNA"/>
</dbReference>
<sequence>MPRRTRDWFNQAQRDLEHSKMDLVEEFYEWSCFSAQQAAEKALKALYQELHQVAWGHSVRGLLEKLSNEFDTEPLMEGAKILDKYYIPARYPNGFDIGAPMDYFTEKEANEAIDYASKIIRFCEGNIS</sequence>
<organism evidence="1 2">
    <name type="scientific">Candidatus Methanogaster sp</name>
    <dbReference type="NCBI Taxonomy" id="3386292"/>
    <lineage>
        <taxon>Archaea</taxon>
        <taxon>Methanobacteriati</taxon>
        <taxon>Methanobacteriota</taxon>
        <taxon>Stenosarchaea group</taxon>
        <taxon>Methanomicrobia</taxon>
        <taxon>Methanosarcinales</taxon>
        <taxon>ANME-2 cluster</taxon>
        <taxon>Candidatus Methanogasteraceae</taxon>
        <taxon>Candidatus Methanogaster</taxon>
    </lineage>
</organism>
<reference evidence="1" key="1">
    <citation type="submission" date="2018-01" db="EMBL/GenBank/DDBJ databases">
        <authorList>
            <person name="Krukenberg V."/>
        </authorList>
    </citation>
    <scope>NUCLEOTIDE SEQUENCE</scope>
    <source>
        <strain evidence="1">E20ANME2</strain>
    </source>
</reference>
<evidence type="ECO:0000313" key="1">
    <source>
        <dbReference type="EMBL" id="PXF61350.1"/>
    </source>
</evidence>